<dbReference type="Gene3D" id="1.10.40.60">
    <property type="entry name" value="EpsJ-like"/>
    <property type="match status" value="1"/>
</dbReference>
<dbReference type="AlphaFoldDB" id="A0A8I0MYC5"/>
<sequence>MRNKQRGIALVQVLIISGVLMLLGIFIQQTLRQQAQVVAIGNDKVMLRLALEDAQAQVVTALLSHNRYQEPNAQNMVVKSWNFYGQPFMVGDVTVKLQDISGLLNINTGSRIMLTRYFEKHIDKPSFTDHLIDSIADWKDADNLKHLNGAEKGDYKNGITPRNDYLQSIDELKTIMEHLKLGFNHAQSVQSLSFARISGFNPLNAPVDVLETLLQNEDQIQQVIQARDQGQLTGLRFYQITGIDYDEYVTFGTSQHIRLELSATKNGVRVTKKLNLKVNPRALEKSLTISNIVWY</sequence>
<gene>
    <name evidence="2" type="primary">gspK</name>
    <name evidence="2" type="ORF">PPEP_a1695</name>
</gene>
<dbReference type="InterPro" id="IPR038072">
    <property type="entry name" value="GspK_central_sf"/>
</dbReference>
<protein>
    <submittedName>
        <fullName evidence="2">General secretion pathway protein K</fullName>
    </submittedName>
</protein>
<evidence type="ECO:0000313" key="2">
    <source>
        <dbReference type="EMBL" id="MBE0347279.1"/>
    </source>
</evidence>
<keyword evidence="3" id="KW-1185">Reference proteome</keyword>
<feature type="transmembrane region" description="Helical" evidence="1">
    <location>
        <begin position="7"/>
        <end position="27"/>
    </location>
</feature>
<dbReference type="PANTHER" id="PTHR38831">
    <property type="entry name" value="TYPE II SECRETION SYSTEM PROTEIN K"/>
    <property type="match status" value="1"/>
</dbReference>
<dbReference type="GO" id="GO:0016020">
    <property type="term" value="C:membrane"/>
    <property type="evidence" value="ECO:0007669"/>
    <property type="project" value="InterPro"/>
</dbReference>
<name>A0A8I0MYC5_9GAMM</name>
<accession>A0A8I0MYC5</accession>
<dbReference type="PANTHER" id="PTHR38831:SF1">
    <property type="entry name" value="TYPE II SECRETION SYSTEM PROTEIN K-RELATED"/>
    <property type="match status" value="1"/>
</dbReference>
<dbReference type="GO" id="GO:0009306">
    <property type="term" value="P:protein secretion"/>
    <property type="evidence" value="ECO:0007669"/>
    <property type="project" value="InterPro"/>
</dbReference>
<dbReference type="RefSeq" id="WP_147389413.1">
    <property type="nucleotide sequence ID" value="NZ_AQHF01000026.1"/>
</dbReference>
<dbReference type="Proteomes" id="UP000660708">
    <property type="component" value="Unassembled WGS sequence"/>
</dbReference>
<keyword evidence="1" id="KW-1133">Transmembrane helix</keyword>
<evidence type="ECO:0000313" key="3">
    <source>
        <dbReference type="Proteomes" id="UP000660708"/>
    </source>
</evidence>
<comment type="caution">
    <text evidence="2">The sequence shown here is derived from an EMBL/GenBank/DDBJ whole genome shotgun (WGS) entry which is preliminary data.</text>
</comment>
<dbReference type="InterPro" id="IPR005628">
    <property type="entry name" value="GspK"/>
</dbReference>
<organism evidence="2 3">
    <name type="scientific">Pseudoalteromonas peptidolytica F12-50-A1</name>
    <dbReference type="NCBI Taxonomy" id="1315280"/>
    <lineage>
        <taxon>Bacteria</taxon>
        <taxon>Pseudomonadati</taxon>
        <taxon>Pseudomonadota</taxon>
        <taxon>Gammaproteobacteria</taxon>
        <taxon>Alteromonadales</taxon>
        <taxon>Pseudoalteromonadaceae</taxon>
        <taxon>Pseudoalteromonas</taxon>
    </lineage>
</organism>
<evidence type="ECO:0000256" key="1">
    <source>
        <dbReference type="SAM" id="Phobius"/>
    </source>
</evidence>
<dbReference type="EMBL" id="AQHF01000026">
    <property type="protein sequence ID" value="MBE0347279.1"/>
    <property type="molecule type" value="Genomic_DNA"/>
</dbReference>
<keyword evidence="1" id="KW-0472">Membrane</keyword>
<keyword evidence="1" id="KW-0812">Transmembrane</keyword>
<dbReference type="SUPFAM" id="SSF158544">
    <property type="entry name" value="GspK insert domain-like"/>
    <property type="match status" value="1"/>
</dbReference>
<proteinExistence type="predicted"/>
<reference evidence="2 3" key="1">
    <citation type="submission" date="2015-06" db="EMBL/GenBank/DDBJ databases">
        <title>Genome sequence of Pseudoalteromonas peptidolytica.</title>
        <authorList>
            <person name="Xie B.-B."/>
            <person name="Rong J.-C."/>
            <person name="Qin Q.-L."/>
            <person name="Zhang Y.-Z."/>
        </authorList>
    </citation>
    <scope>NUCLEOTIDE SEQUENCE [LARGE SCALE GENOMIC DNA]</scope>
    <source>
        <strain evidence="2 3">F12-50-A1</strain>
    </source>
</reference>